<dbReference type="AlphaFoldDB" id="A0A934RZP4"/>
<dbReference type="InterPro" id="IPR052091">
    <property type="entry name" value="Beta-ala_Activ/Resist"/>
</dbReference>
<protein>
    <submittedName>
        <fullName evidence="2">PQQ-like beta-propeller repeat protein</fullName>
    </submittedName>
</protein>
<dbReference type="PANTHER" id="PTHR44394:SF1">
    <property type="entry name" value="BETA-ALANINE-ACTIVATING ENZYME"/>
    <property type="match status" value="1"/>
</dbReference>
<gene>
    <name evidence="2" type="ORF">JIN87_22110</name>
</gene>
<dbReference type="InterPro" id="IPR002372">
    <property type="entry name" value="PQQ_rpt_dom"/>
</dbReference>
<dbReference type="InterPro" id="IPR018391">
    <property type="entry name" value="PQQ_b-propeller_rpt"/>
</dbReference>
<dbReference type="EMBL" id="JAENIL010000051">
    <property type="protein sequence ID" value="MBK1879596.1"/>
    <property type="molecule type" value="Genomic_DNA"/>
</dbReference>
<dbReference type="GO" id="GO:0043041">
    <property type="term" value="P:amino acid activation for nonribosomal peptide biosynthetic process"/>
    <property type="evidence" value="ECO:0007669"/>
    <property type="project" value="TreeGrafter"/>
</dbReference>
<dbReference type="PANTHER" id="PTHR44394">
    <property type="entry name" value="BETA-ALANINE-ACTIVATING ENZYME"/>
    <property type="match status" value="1"/>
</dbReference>
<evidence type="ECO:0000313" key="2">
    <source>
        <dbReference type="EMBL" id="MBK1879596.1"/>
    </source>
</evidence>
<keyword evidence="3" id="KW-1185">Reference proteome</keyword>
<dbReference type="InterPro" id="IPR011047">
    <property type="entry name" value="Quinoprotein_ADH-like_sf"/>
</dbReference>
<dbReference type="SMART" id="SM00564">
    <property type="entry name" value="PQQ"/>
    <property type="match status" value="8"/>
</dbReference>
<comment type="caution">
    <text evidence="2">The sequence shown here is derived from an EMBL/GenBank/DDBJ whole genome shotgun (WGS) entry which is preliminary data.</text>
</comment>
<feature type="domain" description="Pyrrolo-quinoline quinone repeat" evidence="1">
    <location>
        <begin position="63"/>
        <end position="357"/>
    </location>
</feature>
<organism evidence="2 3">
    <name type="scientific">Pelagicoccus mobilis</name>
    <dbReference type="NCBI Taxonomy" id="415221"/>
    <lineage>
        <taxon>Bacteria</taxon>
        <taxon>Pseudomonadati</taxon>
        <taxon>Verrucomicrobiota</taxon>
        <taxon>Opitutia</taxon>
        <taxon>Puniceicoccales</taxon>
        <taxon>Pelagicoccaceae</taxon>
        <taxon>Pelagicoccus</taxon>
    </lineage>
</organism>
<sequence length="496" mass="52562">MFKFVIGVCVSLAVGASLRSAELGEVVWEFATGEPVVSSPTIDSVGNVYFGSTDKYVYSLDANGQQRWRFQTTDWIESSPTLSNDDSVLYIGTWDDRILALNTSNGTLVWEFAMPSLVYASPAVAEDGTIYVGGSDGFFYAINPDGSLKWDFEVGGELDSSPAVDSAGNVYVGSVAGAVTAIDSNGQELWTWEVPAEIGAGSRDDGISSSPMITSTGLVFVGCQNYFVYALDATDGSLEWKHETGGIIEGSFVEGMGRSCLISGRDGYLYSFSWDGDLNWRTFIGANYYSTPCVDGMGRIYAGALNSGSEGVLKVLSSNGALIGETEFSGFIDSSPVLAPDGTLLVGNNNGTLYALEGGDKLASLGWSSFRGGPALQASLQGYEDLTGTPSEVRIFDYEFDESNGVVASYRIEGGGPIQIQINALGSSFTPSSGTTGYGLSLVGQSGEMAFAEAGQVIEGLSDGSIRGWLEPGEYEIEVSNETDDRDALFLELKVL</sequence>
<dbReference type="SUPFAM" id="SSF50998">
    <property type="entry name" value="Quinoprotein alcohol dehydrogenase-like"/>
    <property type="match status" value="2"/>
</dbReference>
<dbReference type="Pfam" id="PF13570">
    <property type="entry name" value="Beta-prop_ACSF4"/>
    <property type="match status" value="1"/>
</dbReference>
<dbReference type="Proteomes" id="UP000617628">
    <property type="component" value="Unassembled WGS sequence"/>
</dbReference>
<proteinExistence type="predicted"/>
<evidence type="ECO:0000313" key="3">
    <source>
        <dbReference type="Proteomes" id="UP000617628"/>
    </source>
</evidence>
<name>A0A934RZP4_9BACT</name>
<accession>A0A934RZP4</accession>
<evidence type="ECO:0000259" key="1">
    <source>
        <dbReference type="Pfam" id="PF13570"/>
    </source>
</evidence>
<dbReference type="Gene3D" id="2.130.10.10">
    <property type="entry name" value="YVTN repeat-like/Quinoprotein amine dehydrogenase"/>
    <property type="match status" value="2"/>
</dbReference>
<dbReference type="InterPro" id="IPR015943">
    <property type="entry name" value="WD40/YVTN_repeat-like_dom_sf"/>
</dbReference>
<dbReference type="RefSeq" id="WP_200357808.1">
    <property type="nucleotide sequence ID" value="NZ_JAENIL010000051.1"/>
</dbReference>
<reference evidence="2" key="1">
    <citation type="submission" date="2021-01" db="EMBL/GenBank/DDBJ databases">
        <title>Modified the classification status of verrucomicrobia.</title>
        <authorList>
            <person name="Feng X."/>
        </authorList>
    </citation>
    <scope>NUCLEOTIDE SEQUENCE</scope>
    <source>
        <strain evidence="2">KCTC 13126</strain>
    </source>
</reference>